<feature type="domain" description="Metallo-beta-lactamase" evidence="1">
    <location>
        <begin position="7"/>
        <end position="181"/>
    </location>
</feature>
<reference evidence="2 3" key="1">
    <citation type="submission" date="2019-03" db="EMBL/GenBank/DDBJ databases">
        <title>Arthrobacter sp. nov., an bacterium isolated from biocrust in Mu Us Desert.</title>
        <authorList>
            <person name="Lixiong L."/>
        </authorList>
    </citation>
    <scope>NUCLEOTIDE SEQUENCE [LARGE SCALE GENOMIC DNA]</scope>
    <source>
        <strain evidence="2 3">SLN-3</strain>
    </source>
</reference>
<dbReference type="InterPro" id="IPR050114">
    <property type="entry name" value="UPF0173_UPF0282_UlaG_hydrolase"/>
</dbReference>
<dbReference type="RefSeq" id="WP_133402011.1">
    <property type="nucleotide sequence ID" value="NZ_SMTK01000001.1"/>
</dbReference>
<proteinExistence type="predicted"/>
<protein>
    <submittedName>
        <fullName evidence="2">MBL fold metallo-hydrolase</fullName>
    </submittedName>
</protein>
<dbReference type="Pfam" id="PF13483">
    <property type="entry name" value="Lactamase_B_3"/>
    <property type="match status" value="1"/>
</dbReference>
<evidence type="ECO:0000313" key="3">
    <source>
        <dbReference type="Proteomes" id="UP000295411"/>
    </source>
</evidence>
<dbReference type="EMBL" id="SMTK01000001">
    <property type="protein sequence ID" value="TDK27574.1"/>
    <property type="molecule type" value="Genomic_DNA"/>
</dbReference>
<comment type="caution">
    <text evidence="2">The sequence shown here is derived from an EMBL/GenBank/DDBJ whole genome shotgun (WGS) entry which is preliminary data.</text>
</comment>
<dbReference type="SMART" id="SM00849">
    <property type="entry name" value="Lactamase_B"/>
    <property type="match status" value="1"/>
</dbReference>
<dbReference type="InterPro" id="IPR001279">
    <property type="entry name" value="Metallo-B-lactamas"/>
</dbReference>
<organism evidence="2 3">
    <name type="scientific">Arthrobacter crusticola</name>
    <dbReference type="NCBI Taxonomy" id="2547960"/>
    <lineage>
        <taxon>Bacteria</taxon>
        <taxon>Bacillati</taxon>
        <taxon>Actinomycetota</taxon>
        <taxon>Actinomycetes</taxon>
        <taxon>Micrococcales</taxon>
        <taxon>Micrococcaceae</taxon>
        <taxon>Arthrobacter</taxon>
    </lineage>
</organism>
<dbReference type="GO" id="GO:0016787">
    <property type="term" value="F:hydrolase activity"/>
    <property type="evidence" value="ECO:0007669"/>
    <property type="project" value="UniProtKB-KW"/>
</dbReference>
<name>A0A4V6PLR6_9MICC</name>
<sequence length="219" mass="23102">MKLTKYTHSCVRLEQDGSALVIDPGSFSEVEEALRGASAVLITHEHPDHLDLERVAEGMAADPGLELWAPAAAAAALSARLGAGASDRVHVSEPAIQFTAGGFSVRTFGGQHALIHPHVPMIANVGYLINDNVYHPGDSFIVPDATEVQTLLVPVHAPWSKTAEVIDFITSVRAAKAYPIHDSLLTDGGIGLVESLLARFGGSAGSRYEHLSPGQTAEV</sequence>
<accession>A0A4V6PLR6</accession>
<evidence type="ECO:0000259" key="1">
    <source>
        <dbReference type="SMART" id="SM00849"/>
    </source>
</evidence>
<dbReference type="AlphaFoldDB" id="A0A4V6PLR6"/>
<dbReference type="OrthoDB" id="3190691at2"/>
<keyword evidence="2" id="KW-0378">Hydrolase</keyword>
<evidence type="ECO:0000313" key="2">
    <source>
        <dbReference type="EMBL" id="TDK27574.1"/>
    </source>
</evidence>
<dbReference type="SUPFAM" id="SSF56281">
    <property type="entry name" value="Metallo-hydrolase/oxidoreductase"/>
    <property type="match status" value="1"/>
</dbReference>
<dbReference type="Proteomes" id="UP000295411">
    <property type="component" value="Unassembled WGS sequence"/>
</dbReference>
<dbReference type="PANTHER" id="PTHR43546:SF3">
    <property type="entry name" value="UPF0173 METAL-DEPENDENT HYDROLASE MJ1163"/>
    <property type="match status" value="1"/>
</dbReference>
<dbReference type="Gene3D" id="3.60.15.10">
    <property type="entry name" value="Ribonuclease Z/Hydroxyacylglutathione hydrolase-like"/>
    <property type="match status" value="1"/>
</dbReference>
<dbReference type="InterPro" id="IPR036866">
    <property type="entry name" value="RibonucZ/Hydroxyglut_hydro"/>
</dbReference>
<keyword evidence="3" id="KW-1185">Reference proteome</keyword>
<dbReference type="PANTHER" id="PTHR43546">
    <property type="entry name" value="UPF0173 METAL-DEPENDENT HYDROLASE MJ1163-RELATED"/>
    <property type="match status" value="1"/>
</dbReference>
<gene>
    <name evidence="2" type="ORF">E2F48_00040</name>
</gene>